<feature type="binding site" evidence="4">
    <location>
        <position position="271"/>
    </location>
    <ligand>
        <name>NAD(+)</name>
        <dbReference type="ChEBI" id="CHEBI:57540"/>
    </ligand>
</feature>
<feature type="domain" description="FAD/NAD(P)-binding" evidence="6">
    <location>
        <begin position="9"/>
        <end position="317"/>
    </location>
</feature>
<dbReference type="InterPro" id="IPR023753">
    <property type="entry name" value="FAD/NAD-binding_dom"/>
</dbReference>
<dbReference type="InterPro" id="IPR036188">
    <property type="entry name" value="FAD/NAD-bd_sf"/>
</dbReference>
<dbReference type="SUPFAM" id="SSF55424">
    <property type="entry name" value="FAD/NAD-linked reductases, dimerisation (C-terminal) domain"/>
    <property type="match status" value="1"/>
</dbReference>
<dbReference type="PRINTS" id="PR00411">
    <property type="entry name" value="PNDRDTASEI"/>
</dbReference>
<keyword evidence="4" id="KW-0520">NAD</keyword>
<dbReference type="STRING" id="1332188.L336_0375"/>
<dbReference type="GO" id="GO:0000166">
    <property type="term" value="F:nucleotide binding"/>
    <property type="evidence" value="ECO:0007669"/>
    <property type="project" value="UniProtKB-KW"/>
</dbReference>
<dbReference type="Gene3D" id="3.30.390.30">
    <property type="match status" value="1"/>
</dbReference>
<protein>
    <submittedName>
        <fullName evidence="7">Putative FAD-dependent pyridine nucleotide-disulfide oxidoreductase</fullName>
    </submittedName>
</protein>
<evidence type="ECO:0000259" key="5">
    <source>
        <dbReference type="Pfam" id="PF02852"/>
    </source>
</evidence>
<evidence type="ECO:0000313" key="8">
    <source>
        <dbReference type="Proteomes" id="UP000013893"/>
    </source>
</evidence>
<dbReference type="EMBL" id="CP005957">
    <property type="protein sequence ID" value="AGL62083.1"/>
    <property type="molecule type" value="Genomic_DNA"/>
</dbReference>
<dbReference type="Pfam" id="PF07992">
    <property type="entry name" value="Pyr_redox_2"/>
    <property type="match status" value="1"/>
</dbReference>
<dbReference type="PANTHER" id="PTHR43014:SF5">
    <property type="entry name" value="GLUTATHIONE REDUCTASE (NADPH)"/>
    <property type="match status" value="1"/>
</dbReference>
<keyword evidence="4" id="KW-0547">Nucleotide-binding</keyword>
<dbReference type="Gene3D" id="3.50.50.60">
    <property type="entry name" value="FAD/NAD(P)-binding domain"/>
    <property type="match status" value="2"/>
</dbReference>
<dbReference type="AlphaFoldDB" id="R4PKK5"/>
<feature type="binding site" evidence="4">
    <location>
        <position position="310"/>
    </location>
    <ligand>
        <name>FAD</name>
        <dbReference type="ChEBI" id="CHEBI:57692"/>
    </ligand>
</feature>
<feature type="binding site" evidence="4">
    <location>
        <position position="55"/>
    </location>
    <ligand>
        <name>FAD</name>
        <dbReference type="ChEBI" id="CHEBI:57692"/>
    </ligand>
</feature>
<gene>
    <name evidence="7" type="ORF">L336_0375</name>
</gene>
<dbReference type="PIRSF" id="PIRSF000350">
    <property type="entry name" value="Mercury_reductase_MerA"/>
    <property type="match status" value="1"/>
</dbReference>
<dbReference type="HOGENOM" id="CLU_016755_1_0_0"/>
<dbReference type="Pfam" id="PF02852">
    <property type="entry name" value="Pyr_redox_dim"/>
    <property type="match status" value="1"/>
</dbReference>
<dbReference type="GO" id="GO:0016491">
    <property type="term" value="F:oxidoreductase activity"/>
    <property type="evidence" value="ECO:0007669"/>
    <property type="project" value="InterPro"/>
</dbReference>
<sequence length="459" mass="49750">MPRKSQFDYDLIVIGSGAAGSAAATIASREGKRVAIIEADTLGGDSPNWSDVPIKALLHAAQLYDEARHGARFGLRSATLGYNYPSLRAWKELAVKRTGASGNRKFYESQGIDVYLGVARFLTPNEVSVNRKHLSSAHFLIATGSQWTLPDIQGLPEAGYLTPRTILESLRPPKSLYIVGAGTVGVEIAQLMATFGTKVYLAEVASRILPDEDEEVGELMSRLLEEQKGVTSLTHTRTLSVVKDGLGKRVVYSRGGIEKSVRVDEVLVAVGRTPVVDIGLENAHVEYTAKGIEVNEFLQTTAKHIYAAGDVLGYNRPTHSALLESRVVAHNVVLKNKISPDYTATPRLTFSYPGVASVGLTEDDCLRRDLRIEKTIAPLTIVARSNTSDFRDGFVKVITDKRGVVLGGTVVAPHAAEIIHELTLAVKYELTAHQVADTPHAFLSWSEAVRVACGKLAKN</sequence>
<dbReference type="InterPro" id="IPR004099">
    <property type="entry name" value="Pyr_nucl-diS_OxRdtase_dimer"/>
</dbReference>
<dbReference type="KEGG" id="saal:L336_0375"/>
<comment type="cofactor">
    <cofactor evidence="4">
        <name>FAD</name>
        <dbReference type="ChEBI" id="CHEBI:57692"/>
    </cofactor>
    <text evidence="4">Binds 1 FAD per subunit.</text>
</comment>
<evidence type="ECO:0000256" key="1">
    <source>
        <dbReference type="ARBA" id="ARBA00007532"/>
    </source>
</evidence>
<dbReference type="InterPro" id="IPR001100">
    <property type="entry name" value="Pyr_nuc-diS_OxRdtase"/>
</dbReference>
<evidence type="ECO:0000313" key="7">
    <source>
        <dbReference type="EMBL" id="AGL62083.1"/>
    </source>
</evidence>
<comment type="similarity">
    <text evidence="1">Belongs to the class-I pyridine nucleotide-disulfide oxidoreductase family.</text>
</comment>
<feature type="binding site" evidence="4">
    <location>
        <begin position="180"/>
        <end position="187"/>
    </location>
    <ligand>
        <name>NAD(+)</name>
        <dbReference type="ChEBI" id="CHEBI:57540"/>
    </ligand>
</feature>
<dbReference type="OrthoDB" id="9786429at2"/>
<name>R4PKK5_9BACT</name>
<dbReference type="RefSeq" id="WP_015641533.1">
    <property type="nucleotide sequence ID" value="NC_021219.1"/>
</dbReference>
<proteinExistence type="inferred from homology"/>
<dbReference type="PANTHER" id="PTHR43014">
    <property type="entry name" value="MERCURIC REDUCTASE"/>
    <property type="match status" value="1"/>
</dbReference>
<keyword evidence="3 4" id="KW-0274">FAD</keyword>
<dbReference type="Proteomes" id="UP000013893">
    <property type="component" value="Chromosome"/>
</dbReference>
<reference evidence="7 8" key="1">
    <citation type="journal article" date="2013" name="Nat. Biotechnol.">
        <title>Genome sequences of rare, uncultured bacteria obtained by differential coverage binning of multiple metagenomes.</title>
        <authorList>
            <person name="Albertsen M."/>
            <person name="Hugenholtz P."/>
            <person name="Skarshewski A."/>
            <person name="Nielsen K.L."/>
            <person name="Tyson G.W."/>
            <person name="Nielsen P.H."/>
        </authorList>
    </citation>
    <scope>NUCLEOTIDE SEQUENCE [LARGE SCALE GENOMIC DNA]</scope>
    <source>
        <strain evidence="7">TM71</strain>
    </source>
</reference>
<keyword evidence="2" id="KW-0285">Flavoprotein</keyword>
<evidence type="ECO:0000256" key="4">
    <source>
        <dbReference type="PIRSR" id="PIRSR000350-3"/>
    </source>
</evidence>
<feature type="binding site" evidence="4">
    <location>
        <begin position="143"/>
        <end position="145"/>
    </location>
    <ligand>
        <name>FAD</name>
        <dbReference type="ChEBI" id="CHEBI:57692"/>
    </ligand>
</feature>
<keyword evidence="8" id="KW-1185">Reference proteome</keyword>
<feature type="binding site" evidence="4">
    <location>
        <position position="203"/>
    </location>
    <ligand>
        <name>NAD(+)</name>
        <dbReference type="ChEBI" id="CHEBI:57540"/>
    </ligand>
</feature>
<feature type="domain" description="Pyridine nucleotide-disulphide oxidoreductase dimerisation" evidence="5">
    <location>
        <begin position="345"/>
        <end position="451"/>
    </location>
</feature>
<evidence type="ECO:0000259" key="6">
    <source>
        <dbReference type="Pfam" id="PF07992"/>
    </source>
</evidence>
<accession>R4PKK5</accession>
<dbReference type="PRINTS" id="PR00368">
    <property type="entry name" value="FADPNR"/>
</dbReference>
<dbReference type="InterPro" id="IPR016156">
    <property type="entry name" value="FAD/NAD-linked_Rdtase_dimer_sf"/>
</dbReference>
<organism evidence="7 8">
    <name type="scientific">Candidatus Saccharimonas aalborgensis</name>
    <dbReference type="NCBI Taxonomy" id="1332188"/>
    <lineage>
        <taxon>Bacteria</taxon>
        <taxon>Candidatus Saccharimonadota</taxon>
        <taxon>Candidatus Saccharimonadia</taxon>
        <taxon>Candidatus Saccharimonadales</taxon>
        <taxon>Candidatus Saccharimonadaceae</taxon>
        <taxon>Candidatus Saccharimonas</taxon>
    </lineage>
</organism>
<dbReference type="SUPFAM" id="SSF51905">
    <property type="entry name" value="FAD/NAD(P)-binding domain"/>
    <property type="match status" value="1"/>
</dbReference>
<evidence type="ECO:0000256" key="3">
    <source>
        <dbReference type="ARBA" id="ARBA00022827"/>
    </source>
</evidence>
<evidence type="ECO:0000256" key="2">
    <source>
        <dbReference type="ARBA" id="ARBA00022630"/>
    </source>
</evidence>